<evidence type="ECO:0000259" key="5">
    <source>
        <dbReference type="PROSITE" id="PS51634"/>
    </source>
</evidence>
<feature type="compositionally biased region" description="Low complexity" evidence="4">
    <location>
        <begin position="478"/>
        <end position="490"/>
    </location>
</feature>
<dbReference type="InterPro" id="IPR005172">
    <property type="entry name" value="CRC"/>
</dbReference>
<accession>A0A7S2YBD5</accession>
<feature type="region of interest" description="Disordered" evidence="4">
    <location>
        <begin position="389"/>
        <end position="531"/>
    </location>
</feature>
<feature type="domain" description="CRC" evidence="5">
    <location>
        <begin position="1"/>
        <end position="127"/>
    </location>
</feature>
<feature type="compositionally biased region" description="Low complexity" evidence="4">
    <location>
        <begin position="67"/>
        <end position="81"/>
    </location>
</feature>
<feature type="compositionally biased region" description="Low complexity" evidence="4">
    <location>
        <begin position="147"/>
        <end position="162"/>
    </location>
</feature>
<dbReference type="PROSITE" id="PS51634">
    <property type="entry name" value="CRC"/>
    <property type="match status" value="1"/>
</dbReference>
<feature type="compositionally biased region" description="Polar residues" evidence="4">
    <location>
        <begin position="414"/>
        <end position="427"/>
    </location>
</feature>
<organism evidence="6">
    <name type="scientific">Entomoneis paludosa</name>
    <dbReference type="NCBI Taxonomy" id="265537"/>
    <lineage>
        <taxon>Eukaryota</taxon>
        <taxon>Sar</taxon>
        <taxon>Stramenopiles</taxon>
        <taxon>Ochrophyta</taxon>
        <taxon>Bacillariophyta</taxon>
        <taxon>Bacillariophyceae</taxon>
        <taxon>Bacillariophycidae</taxon>
        <taxon>Entomoneidaceae</taxon>
        <taxon>Entomoneis</taxon>
    </lineage>
</organism>
<comment type="similarity">
    <text evidence="2">Belongs to the lin-54 family.</text>
</comment>
<feature type="compositionally biased region" description="Basic and acidic residues" evidence="4">
    <location>
        <begin position="223"/>
        <end position="248"/>
    </location>
</feature>
<dbReference type="GO" id="GO:0005634">
    <property type="term" value="C:nucleus"/>
    <property type="evidence" value="ECO:0007669"/>
    <property type="project" value="UniProtKB-SubCell"/>
</dbReference>
<protein>
    <recommendedName>
        <fullName evidence="5">CRC domain-containing protein</fullName>
    </recommendedName>
</protein>
<feature type="region of interest" description="Disordered" evidence="4">
    <location>
        <begin position="141"/>
        <end position="258"/>
    </location>
</feature>
<evidence type="ECO:0000313" key="6">
    <source>
        <dbReference type="EMBL" id="CAD9965379.1"/>
    </source>
</evidence>
<dbReference type="AlphaFoldDB" id="A0A7S2YBD5"/>
<evidence type="ECO:0000256" key="1">
    <source>
        <dbReference type="ARBA" id="ARBA00004123"/>
    </source>
</evidence>
<dbReference type="InterPro" id="IPR033467">
    <property type="entry name" value="Tesmin/TSO1-like_CXC"/>
</dbReference>
<dbReference type="PANTHER" id="PTHR12446">
    <property type="entry name" value="TESMIN/TSO1-RELATED"/>
    <property type="match status" value="1"/>
</dbReference>
<dbReference type="PANTHER" id="PTHR12446:SF34">
    <property type="entry name" value="PROTEIN LIN-54 HOMOLOG"/>
    <property type="match status" value="1"/>
</dbReference>
<keyword evidence="3" id="KW-0539">Nucleus</keyword>
<evidence type="ECO:0000256" key="2">
    <source>
        <dbReference type="ARBA" id="ARBA00007267"/>
    </source>
</evidence>
<feature type="compositionally biased region" description="Polar residues" evidence="4">
    <location>
        <begin position="518"/>
        <end position="529"/>
    </location>
</feature>
<reference evidence="6" key="1">
    <citation type="submission" date="2021-01" db="EMBL/GenBank/DDBJ databases">
        <authorList>
            <person name="Corre E."/>
            <person name="Pelletier E."/>
            <person name="Niang G."/>
            <person name="Scheremetjew M."/>
            <person name="Finn R."/>
            <person name="Kale V."/>
            <person name="Holt S."/>
            <person name="Cochrane G."/>
            <person name="Meng A."/>
            <person name="Brown T."/>
            <person name="Cohen L."/>
        </authorList>
    </citation>
    <scope>NUCLEOTIDE SEQUENCE</scope>
    <source>
        <strain evidence="6">CCMP125</strain>
    </source>
</reference>
<feature type="region of interest" description="Disordered" evidence="4">
    <location>
        <begin position="268"/>
        <end position="287"/>
    </location>
</feature>
<dbReference type="SMART" id="SM01114">
    <property type="entry name" value="CXC"/>
    <property type="match status" value="1"/>
</dbReference>
<gene>
    <name evidence="6" type="ORF">APAL1065_LOCUS11883</name>
</gene>
<feature type="region of interest" description="Disordered" evidence="4">
    <location>
        <begin position="306"/>
        <end position="375"/>
    </location>
</feature>
<evidence type="ECO:0000256" key="4">
    <source>
        <dbReference type="SAM" id="MobiDB-lite"/>
    </source>
</evidence>
<feature type="compositionally biased region" description="Basic and acidic residues" evidence="4">
    <location>
        <begin position="306"/>
        <end position="324"/>
    </location>
</feature>
<comment type="subcellular location">
    <subcellularLocation>
        <location evidence="1">Nucleus</location>
    </subcellularLocation>
</comment>
<evidence type="ECO:0000256" key="3">
    <source>
        <dbReference type="ARBA" id="ARBA00023242"/>
    </source>
</evidence>
<name>A0A7S2YBD5_9STRA</name>
<dbReference type="EMBL" id="HBHT01017783">
    <property type="protein sequence ID" value="CAD9965379.1"/>
    <property type="molecule type" value="Transcribed_RNA"/>
</dbReference>
<sequence length="639" mass="69794">MGMGGTRARFTATGFRESPPPPPPRVYHRSASAPLPQAPPATVMYQEPPQKHQYSTPSPPPLYPVQTSPTTVRRGSVRSTTESAQRTNKFGCNCKKSFCLKKYCDCFQNSSHCGMSCRCVNCKNMPQDATQATPRATVDALKADDVSTSTLETEKTTSSAESSHGRIPSPATARRVSNVPEETEEETPMLLQRPASRQFRTVSEPIEESSHHASAQSQLPFRRIPESSDVDRENQSRRVSDSTLDHYCHAPTEGQKANLDARDINAKNVEVGNRPSGVTNDAKASSSDPLAMMAAVAMTELFGRAQQEETSRENDVPDRAETVHIRSSTPTHESQPKRKSLTEGSSARLPPKKRRSPSPRSMMTLMNLKDNDSDEIKTKGMELMTSAISLESRDPSPVSQMAAKRAISKHSPYENLSRTTHYRSSPTPVAHAHYGHSAATQTAPSPQPPQAPHGVHYYPYPPGSSPTSHPRSSPPPYQHHQYSYHSGQSHHFAHGVPPPHPSTPANSAAKDSDVTPHSAITQSPMSASYETGLPKSLSFRKICSKCGKTRSEHGELGFGNKCVFQECGKCQAGVHVHENAGQPMGILCQLTVDEGATPGASIAYERKIRELAARADLQKELQRKQEMGELRPTESVKGC</sequence>
<dbReference type="Pfam" id="PF03638">
    <property type="entry name" value="TCR"/>
    <property type="match status" value="1"/>
</dbReference>
<dbReference type="InterPro" id="IPR028307">
    <property type="entry name" value="Lin-54_fam"/>
</dbReference>
<proteinExistence type="inferred from homology"/>
<feature type="region of interest" description="Disordered" evidence="4">
    <location>
        <begin position="1"/>
        <end position="82"/>
    </location>
</feature>
<feature type="compositionally biased region" description="Polar residues" evidence="4">
    <location>
        <begin position="276"/>
        <end position="287"/>
    </location>
</feature>
<dbReference type="GO" id="GO:0006355">
    <property type="term" value="P:regulation of DNA-templated transcription"/>
    <property type="evidence" value="ECO:0007669"/>
    <property type="project" value="TreeGrafter"/>
</dbReference>